<reference evidence="7 8" key="1">
    <citation type="submission" date="2020-05" db="EMBL/GenBank/DDBJ databases">
        <title>Complete genome sequence of Gemmatimonas greenlandica TET16.</title>
        <authorList>
            <person name="Zeng Y."/>
        </authorList>
    </citation>
    <scope>NUCLEOTIDE SEQUENCE [LARGE SCALE GENOMIC DNA]</scope>
    <source>
        <strain evidence="7 8">TET16</strain>
    </source>
</reference>
<feature type="transmembrane region" description="Helical" evidence="5">
    <location>
        <begin position="44"/>
        <end position="61"/>
    </location>
</feature>
<dbReference type="InterPro" id="IPR000412">
    <property type="entry name" value="ABC_2_transport"/>
</dbReference>
<gene>
    <name evidence="7" type="ORF">HKW67_20790</name>
</gene>
<evidence type="ECO:0000313" key="8">
    <source>
        <dbReference type="Proteomes" id="UP000500938"/>
    </source>
</evidence>
<keyword evidence="2 5" id="KW-0812">Transmembrane</keyword>
<evidence type="ECO:0000313" key="7">
    <source>
        <dbReference type="EMBL" id="QJR37782.1"/>
    </source>
</evidence>
<dbReference type="GO" id="GO:0043190">
    <property type="term" value="C:ATP-binding cassette (ABC) transporter complex"/>
    <property type="evidence" value="ECO:0007669"/>
    <property type="project" value="InterPro"/>
</dbReference>
<feature type="transmembrane region" description="Helical" evidence="5">
    <location>
        <begin position="237"/>
        <end position="258"/>
    </location>
</feature>
<dbReference type="AlphaFoldDB" id="A0A6M4IY14"/>
<evidence type="ECO:0000256" key="1">
    <source>
        <dbReference type="ARBA" id="ARBA00004141"/>
    </source>
</evidence>
<sequence>MTSTSPLAVTAPVSSDRRPPAFGGFNLTALSLELRRVMRNRRTVMFLLVFPTMFFFLFGVAGSGKRGGPAALAYVMLSMAAYGAMVGTTSGGAAVAVERSLGWSRQLRLTPLNPLAYVAMKVMSAMTLGLVSVCVTFLVASTAGGVHLTPQQWMLSILSCWVGSLVFAAFGLFMGFLLPSENVMQFVGPMLAVMAVFGGIFIPLKQLPQTLQTIARYTPMFGVGQIARAPLSGELTAWAVGSVLLWAIVFGTGAMLLFKRDTTRV</sequence>
<keyword evidence="8" id="KW-1185">Reference proteome</keyword>
<dbReference type="RefSeq" id="WP_171227217.1">
    <property type="nucleotide sequence ID" value="NZ_CP053085.1"/>
</dbReference>
<dbReference type="GO" id="GO:0140359">
    <property type="term" value="F:ABC-type transporter activity"/>
    <property type="evidence" value="ECO:0007669"/>
    <property type="project" value="InterPro"/>
</dbReference>
<keyword evidence="3 5" id="KW-1133">Transmembrane helix</keyword>
<protein>
    <submittedName>
        <fullName evidence="7">ABC transporter permease</fullName>
    </submittedName>
</protein>
<proteinExistence type="predicted"/>
<dbReference type="InterPro" id="IPR013525">
    <property type="entry name" value="ABC2_TM"/>
</dbReference>
<evidence type="ECO:0000256" key="4">
    <source>
        <dbReference type="ARBA" id="ARBA00023136"/>
    </source>
</evidence>
<dbReference type="InterPro" id="IPR051784">
    <property type="entry name" value="Nod_factor_ABC_transporter"/>
</dbReference>
<feature type="transmembrane region" description="Helical" evidence="5">
    <location>
        <begin position="153"/>
        <end position="179"/>
    </location>
</feature>
<evidence type="ECO:0000259" key="6">
    <source>
        <dbReference type="PROSITE" id="PS51012"/>
    </source>
</evidence>
<evidence type="ECO:0000256" key="3">
    <source>
        <dbReference type="ARBA" id="ARBA00022989"/>
    </source>
</evidence>
<dbReference type="PANTHER" id="PTHR43229">
    <property type="entry name" value="NODULATION PROTEIN J"/>
    <property type="match status" value="1"/>
</dbReference>
<dbReference type="PROSITE" id="PS51012">
    <property type="entry name" value="ABC_TM2"/>
    <property type="match status" value="1"/>
</dbReference>
<feature type="transmembrane region" description="Helical" evidence="5">
    <location>
        <begin position="118"/>
        <end position="141"/>
    </location>
</feature>
<comment type="subcellular location">
    <subcellularLocation>
        <location evidence="1">Membrane</location>
        <topology evidence="1">Multi-pass membrane protein</topology>
    </subcellularLocation>
</comment>
<organism evidence="7 8">
    <name type="scientific">Gemmatimonas groenlandica</name>
    <dbReference type="NCBI Taxonomy" id="2732249"/>
    <lineage>
        <taxon>Bacteria</taxon>
        <taxon>Pseudomonadati</taxon>
        <taxon>Gemmatimonadota</taxon>
        <taxon>Gemmatimonadia</taxon>
        <taxon>Gemmatimonadales</taxon>
        <taxon>Gemmatimonadaceae</taxon>
        <taxon>Gemmatimonas</taxon>
    </lineage>
</organism>
<dbReference type="PIRSF" id="PIRSF006648">
    <property type="entry name" value="DrrB"/>
    <property type="match status" value="1"/>
</dbReference>
<dbReference type="PANTHER" id="PTHR43229:SF2">
    <property type="entry name" value="NODULATION PROTEIN J"/>
    <property type="match status" value="1"/>
</dbReference>
<dbReference type="KEGG" id="ggr:HKW67_20790"/>
<feature type="domain" description="ABC transmembrane type-2" evidence="6">
    <location>
        <begin position="38"/>
        <end position="261"/>
    </location>
</feature>
<dbReference type="Pfam" id="PF12698">
    <property type="entry name" value="ABC2_membrane_3"/>
    <property type="match status" value="1"/>
</dbReference>
<accession>A0A6M4IY14</accession>
<evidence type="ECO:0000256" key="5">
    <source>
        <dbReference type="SAM" id="Phobius"/>
    </source>
</evidence>
<keyword evidence="4 5" id="KW-0472">Membrane</keyword>
<dbReference type="EMBL" id="CP053085">
    <property type="protein sequence ID" value="QJR37782.1"/>
    <property type="molecule type" value="Genomic_DNA"/>
</dbReference>
<dbReference type="Proteomes" id="UP000500938">
    <property type="component" value="Chromosome"/>
</dbReference>
<feature type="transmembrane region" description="Helical" evidence="5">
    <location>
        <begin position="73"/>
        <end position="97"/>
    </location>
</feature>
<feature type="transmembrane region" description="Helical" evidence="5">
    <location>
        <begin position="186"/>
        <end position="204"/>
    </location>
</feature>
<dbReference type="InterPro" id="IPR047817">
    <property type="entry name" value="ABC2_TM_bact-type"/>
</dbReference>
<evidence type="ECO:0000256" key="2">
    <source>
        <dbReference type="ARBA" id="ARBA00022692"/>
    </source>
</evidence>
<name>A0A6M4IY14_9BACT</name>